<dbReference type="GO" id="GO:0070069">
    <property type="term" value="C:cytochrome complex"/>
    <property type="evidence" value="ECO:0007669"/>
    <property type="project" value="InterPro"/>
</dbReference>
<dbReference type="RefSeq" id="WP_086887513.1">
    <property type="nucleotide sequence ID" value="NZ_CP019893.1"/>
</dbReference>
<feature type="transmembrane region" description="Helical" evidence="11">
    <location>
        <begin position="331"/>
        <end position="355"/>
    </location>
</feature>
<evidence type="ECO:0000256" key="4">
    <source>
        <dbReference type="ARBA" id="ARBA00022617"/>
    </source>
</evidence>
<evidence type="ECO:0000256" key="2">
    <source>
        <dbReference type="ARBA" id="ARBA00022448"/>
    </source>
</evidence>
<keyword evidence="4" id="KW-0349">Heme</keyword>
<feature type="transmembrane region" description="Helical" evidence="11">
    <location>
        <begin position="197"/>
        <end position="215"/>
    </location>
</feature>
<keyword evidence="2" id="KW-0813">Transport</keyword>
<dbReference type="OrthoDB" id="41618at2157"/>
<evidence type="ECO:0000256" key="9">
    <source>
        <dbReference type="ARBA" id="ARBA00023004"/>
    </source>
</evidence>
<keyword evidence="5 11" id="KW-0812">Transmembrane</keyword>
<dbReference type="PANTHER" id="PTHR30365">
    <property type="entry name" value="CYTOCHROME D UBIQUINOL OXIDASE"/>
    <property type="match status" value="1"/>
</dbReference>
<dbReference type="GO" id="GO:0020037">
    <property type="term" value="F:heme binding"/>
    <property type="evidence" value="ECO:0007669"/>
    <property type="project" value="TreeGrafter"/>
</dbReference>
<evidence type="ECO:0000313" key="13">
    <source>
        <dbReference type="Proteomes" id="UP000250088"/>
    </source>
</evidence>
<evidence type="ECO:0000256" key="7">
    <source>
        <dbReference type="ARBA" id="ARBA00022982"/>
    </source>
</evidence>
<evidence type="ECO:0000256" key="5">
    <source>
        <dbReference type="ARBA" id="ARBA00022692"/>
    </source>
</evidence>
<keyword evidence="7" id="KW-0249">Electron transport</keyword>
<dbReference type="GO" id="GO:0016682">
    <property type="term" value="F:oxidoreductase activity, acting on diphenols and related substances as donors, oxygen as acceptor"/>
    <property type="evidence" value="ECO:0007669"/>
    <property type="project" value="TreeGrafter"/>
</dbReference>
<dbReference type="GO" id="GO:0005886">
    <property type="term" value="C:plasma membrane"/>
    <property type="evidence" value="ECO:0007669"/>
    <property type="project" value="UniProtKB-SubCell"/>
</dbReference>
<keyword evidence="6" id="KW-0479">Metal-binding</keyword>
<evidence type="ECO:0000313" key="12">
    <source>
        <dbReference type="EMBL" id="ARS89134.1"/>
    </source>
</evidence>
<feature type="transmembrane region" description="Helical" evidence="11">
    <location>
        <begin position="420"/>
        <end position="440"/>
    </location>
</feature>
<gene>
    <name evidence="12" type="ORF">B1756_04755</name>
</gene>
<feature type="transmembrane region" description="Helical" evidence="11">
    <location>
        <begin position="20"/>
        <end position="43"/>
    </location>
</feature>
<evidence type="ECO:0000256" key="3">
    <source>
        <dbReference type="ARBA" id="ARBA00022475"/>
    </source>
</evidence>
<dbReference type="Proteomes" id="UP000250088">
    <property type="component" value="Chromosome"/>
</dbReference>
<dbReference type="PIRSF" id="PIRSF006446">
    <property type="entry name" value="Cyt_quinol_oxidase_1"/>
    <property type="match status" value="1"/>
</dbReference>
<comment type="subcellular location">
    <subcellularLocation>
        <location evidence="1">Cell membrane</location>
        <topology evidence="1">Multi-pass membrane protein</topology>
    </subcellularLocation>
</comment>
<evidence type="ECO:0000256" key="1">
    <source>
        <dbReference type="ARBA" id="ARBA00004651"/>
    </source>
</evidence>
<evidence type="ECO:0000256" key="10">
    <source>
        <dbReference type="ARBA" id="ARBA00023136"/>
    </source>
</evidence>
<feature type="transmembrane region" description="Helical" evidence="11">
    <location>
        <begin position="130"/>
        <end position="151"/>
    </location>
</feature>
<proteinExistence type="predicted"/>
<dbReference type="InterPro" id="IPR002585">
    <property type="entry name" value="Cyt-d_ubiquinol_oxidase_su_1"/>
</dbReference>
<feature type="transmembrane region" description="Helical" evidence="11">
    <location>
        <begin position="102"/>
        <end position="121"/>
    </location>
</feature>
<dbReference type="EMBL" id="CP019893">
    <property type="protein sequence ID" value="ARS89134.1"/>
    <property type="molecule type" value="Genomic_DNA"/>
</dbReference>
<keyword evidence="10 11" id="KW-0472">Membrane</keyword>
<dbReference type="PANTHER" id="PTHR30365:SF14">
    <property type="entry name" value="CYTOCHROME BD MENAQUINOL OXIDASE SUBUNIT I-RELATED"/>
    <property type="match status" value="1"/>
</dbReference>
<keyword evidence="8 11" id="KW-1133">Transmembrane helix</keyword>
<feature type="transmembrane region" description="Helical" evidence="11">
    <location>
        <begin position="367"/>
        <end position="389"/>
    </location>
</feature>
<organism evidence="12 13">
    <name type="scientific">Natrarchaeobaculum aegyptiacum</name>
    <dbReference type="NCBI Taxonomy" id="745377"/>
    <lineage>
        <taxon>Archaea</taxon>
        <taxon>Methanobacteriati</taxon>
        <taxon>Methanobacteriota</taxon>
        <taxon>Stenosarchaea group</taxon>
        <taxon>Halobacteria</taxon>
        <taxon>Halobacteriales</taxon>
        <taxon>Natrialbaceae</taxon>
        <taxon>Natrarchaeobaculum</taxon>
    </lineage>
</organism>
<keyword evidence="13" id="KW-1185">Reference proteome</keyword>
<name>A0A2Z2HVR2_9EURY</name>
<protein>
    <submittedName>
        <fullName evidence="12">Cytochrome ubiquinol oxidase subunit I</fullName>
    </submittedName>
</protein>
<evidence type="ECO:0000256" key="8">
    <source>
        <dbReference type="ARBA" id="ARBA00022989"/>
    </source>
</evidence>
<dbReference type="GO" id="GO:0009055">
    <property type="term" value="F:electron transfer activity"/>
    <property type="evidence" value="ECO:0007669"/>
    <property type="project" value="InterPro"/>
</dbReference>
<keyword evidence="9" id="KW-0408">Iron</keyword>
<evidence type="ECO:0000256" key="11">
    <source>
        <dbReference type="SAM" id="Phobius"/>
    </source>
</evidence>
<dbReference type="GO" id="GO:0019646">
    <property type="term" value="P:aerobic electron transport chain"/>
    <property type="evidence" value="ECO:0007669"/>
    <property type="project" value="InterPro"/>
</dbReference>
<dbReference type="GO" id="GO:0046872">
    <property type="term" value="F:metal ion binding"/>
    <property type="evidence" value="ECO:0007669"/>
    <property type="project" value="UniProtKB-KW"/>
</dbReference>
<feature type="transmembrane region" description="Helical" evidence="11">
    <location>
        <begin position="63"/>
        <end position="82"/>
    </location>
</feature>
<accession>A0A2Z2HVR2</accession>
<dbReference type="AlphaFoldDB" id="A0A2Z2HVR2"/>
<evidence type="ECO:0000256" key="6">
    <source>
        <dbReference type="ARBA" id="ARBA00022723"/>
    </source>
</evidence>
<sequence length="475" mass="53311">MIEPLLIDPELGSRIQFGGTLSVHIVFAALSVGLAPYIVYFTYKEISTGREKYERLRSFWTKIFAIGFVMGTATGIPMSFQFGTNFPAFSEFAGELIGGPLAFESTMAFFLEAVFLGVLLFGRERVSDRVYVLSSVLVMVGAWLSALWILIVNSWMQTPQGYELIEENGVTGLVLTDPIAAYFTPRLFWMYVHMQNAAVISVTLFVAGVAAYFVWTNPDSEPWRGTLKLSVGVLAITSIFQVIHGDMYTRHVVQTQPMKFAAMEAIYETKEGAPLHLLAFPRSLEDLTDPRAEELFTVSIPYLASFLAEADPTGVVYGLEEFDVQNPPVAYVFWSFRTMVFLGFWFIVLGLWGVYRMRKGVLFERGRYLKALLASIPLGFVATIVGWYVTEIGRQPWIIQDVQLTSEGVSQTLTSTQMTISLSAFAIAYAILVVLFIRVIKWIVDDELERVLEDDFERVEQERTDDQAPSGSGEV</sequence>
<feature type="transmembrane region" description="Helical" evidence="11">
    <location>
        <begin position="227"/>
        <end position="244"/>
    </location>
</feature>
<dbReference type="GeneID" id="32893362"/>
<keyword evidence="3" id="KW-1003">Cell membrane</keyword>
<dbReference type="KEGG" id="naj:B1756_04755"/>
<dbReference type="Pfam" id="PF01654">
    <property type="entry name" value="Cyt_bd_oxida_I"/>
    <property type="match status" value="1"/>
</dbReference>
<reference evidence="13" key="1">
    <citation type="submission" date="2017-02" db="EMBL/GenBank/DDBJ databases">
        <title>Natronthermophilus aegyptiacus gen. nov.,sp. nov., an aerobic, extremely halophilic alkalithermophilic archaeon isolated from the athalassohaline Wadi An Natrun, Egypt.</title>
        <authorList>
            <person name="Zhao B."/>
        </authorList>
    </citation>
    <scope>NUCLEOTIDE SEQUENCE [LARGE SCALE GENOMIC DNA]</scope>
    <source>
        <strain evidence="13">JW/NM-HA 15</strain>
    </source>
</reference>